<proteinExistence type="inferred from homology"/>
<dbReference type="PROSITE" id="PS50960">
    <property type="entry name" value="HTH_PSQ"/>
    <property type="match status" value="1"/>
</dbReference>
<dbReference type="FunFam" id="1.10.10.10:FF:000293">
    <property type="entry name" value="Tigger transposable element-derived protein 5"/>
    <property type="match status" value="1"/>
</dbReference>
<protein>
    <submittedName>
        <fullName evidence="9">TIGD5 protein</fullName>
    </submittedName>
</protein>
<dbReference type="InterPro" id="IPR007889">
    <property type="entry name" value="HTH_Psq"/>
</dbReference>
<keyword evidence="3 5" id="KW-0238">DNA-binding</keyword>
<dbReference type="PANTHER" id="PTHR19303">
    <property type="entry name" value="TRANSPOSON"/>
    <property type="match status" value="1"/>
</dbReference>
<evidence type="ECO:0000256" key="6">
    <source>
        <dbReference type="SAM" id="MobiDB-lite"/>
    </source>
</evidence>
<dbReference type="Gene3D" id="1.10.10.10">
    <property type="entry name" value="Winged helix-like DNA-binding domain superfamily/Winged helix DNA-binding domain"/>
    <property type="match status" value="1"/>
</dbReference>
<dbReference type="GO" id="GO:0021556">
    <property type="term" value="P:central nervous system formation"/>
    <property type="evidence" value="ECO:0007669"/>
    <property type="project" value="UniProtKB-ARBA"/>
</dbReference>
<evidence type="ECO:0000313" key="9">
    <source>
        <dbReference type="EMBL" id="NXI83572.1"/>
    </source>
</evidence>
<reference evidence="9 10" key="1">
    <citation type="submission" date="2019-09" db="EMBL/GenBank/DDBJ databases">
        <title>Bird 10,000 Genomes (B10K) Project - Family phase.</title>
        <authorList>
            <person name="Zhang G."/>
        </authorList>
    </citation>
    <scope>NUCLEOTIDE SEQUENCE [LARGE SCALE GENOMIC DNA]</scope>
    <source>
        <strain evidence="9">B10K-DU-001-49</strain>
        <tissue evidence="9">Muscle</tissue>
    </source>
</reference>
<dbReference type="InterPro" id="IPR036388">
    <property type="entry name" value="WH-like_DNA-bd_sf"/>
</dbReference>
<feature type="non-terminal residue" evidence="9">
    <location>
        <position position="478"/>
    </location>
</feature>
<feature type="domain" description="HTH psq-type" evidence="7">
    <location>
        <begin position="1"/>
        <end position="51"/>
    </location>
</feature>
<feature type="domain" description="HTH CENPB-type" evidence="8">
    <location>
        <begin position="60"/>
        <end position="133"/>
    </location>
</feature>
<comment type="caution">
    <text evidence="9">The sequence shown here is derived from an EMBL/GenBank/DDBJ whole genome shotgun (WGS) entry which is preliminary data.</text>
</comment>
<evidence type="ECO:0000256" key="2">
    <source>
        <dbReference type="ARBA" id="ARBA00010881"/>
    </source>
</evidence>
<evidence type="ECO:0000313" key="10">
    <source>
        <dbReference type="Proteomes" id="UP000561178"/>
    </source>
</evidence>
<dbReference type="InterPro" id="IPR004875">
    <property type="entry name" value="DDE_SF_endonuclease_dom"/>
</dbReference>
<feature type="compositionally biased region" description="Acidic residues" evidence="6">
    <location>
        <begin position="382"/>
        <end position="415"/>
    </location>
</feature>
<keyword evidence="4 5" id="KW-0539">Nucleus</keyword>
<dbReference type="Pfam" id="PF04218">
    <property type="entry name" value="CENP-B_N"/>
    <property type="match status" value="1"/>
</dbReference>
<evidence type="ECO:0000256" key="4">
    <source>
        <dbReference type="ARBA" id="ARBA00023242"/>
    </source>
</evidence>
<dbReference type="InterPro" id="IPR009057">
    <property type="entry name" value="Homeodomain-like_sf"/>
</dbReference>
<sequence length="478" mass="52370">VKMSLRRAYSIKDKLQAIERVKKGERQASVCRAFGVPGGTLRGWLKDEAKLRWFLEQLGGEVGTQRKKMRLIDRAVYAWFLALRQHGVPLSGPLIQAQAEAFARQIYGPECTFKASHGWFWRWRVTVLLAANLTGSHKLKPLVVGGLRDPASLRHHNQEKFPACYRYSPEARLAPALLRAWFFEDFVPGVKRYLRRSCLQQKAVLLLSSAPSRSGSGAEDSPPLQTPDGSIRALFLSKGSSGSGLAGAGGRIPAPLEQGVVSAFKQLYKRELLRLAVSCSGPGGPADFVRSFLLKDMLYLAGLSWDLIPPGSIEKCWLLGLRAAFEPQPGEEEHGDTLGGEEGGGDSKVFSDLTHLAALAFKRLAPEEVSNWLHLDDAAPGVEEEDDDDDGEEDAEEEGAEGCGAEEDEEEEEEAACGKRGGEGGDPLLPTAREAIQGLETALRWLEGQDPREVGPLKLVQLRSLISMAQRLRRGRSP</sequence>
<organism evidence="9 10">
    <name type="scientific">Rhipidura dahli</name>
    <dbReference type="NCBI Taxonomy" id="667186"/>
    <lineage>
        <taxon>Eukaryota</taxon>
        <taxon>Metazoa</taxon>
        <taxon>Chordata</taxon>
        <taxon>Craniata</taxon>
        <taxon>Vertebrata</taxon>
        <taxon>Euteleostomi</taxon>
        <taxon>Archelosauria</taxon>
        <taxon>Archosauria</taxon>
        <taxon>Dinosauria</taxon>
        <taxon>Saurischia</taxon>
        <taxon>Theropoda</taxon>
        <taxon>Coelurosauria</taxon>
        <taxon>Aves</taxon>
        <taxon>Neognathae</taxon>
        <taxon>Neoaves</taxon>
        <taxon>Telluraves</taxon>
        <taxon>Australaves</taxon>
        <taxon>Passeriformes</taxon>
        <taxon>Rhipiduridae</taxon>
        <taxon>Rhipidura</taxon>
    </lineage>
</organism>
<evidence type="ECO:0000259" key="8">
    <source>
        <dbReference type="PROSITE" id="PS51253"/>
    </source>
</evidence>
<dbReference type="Pfam" id="PF03184">
    <property type="entry name" value="DDE_1"/>
    <property type="match status" value="1"/>
</dbReference>
<feature type="non-terminal residue" evidence="9">
    <location>
        <position position="1"/>
    </location>
</feature>
<dbReference type="PANTHER" id="PTHR19303:SF56">
    <property type="entry name" value="TIGGER TRANSPOSABLE ELEMENT-DERIVED PROTEIN 5"/>
    <property type="match status" value="1"/>
</dbReference>
<gene>
    <name evidence="9" type="primary">Tigd5</name>
    <name evidence="9" type="ORF">RHIDAH_R05433</name>
</gene>
<dbReference type="GO" id="GO:0005634">
    <property type="term" value="C:nucleus"/>
    <property type="evidence" value="ECO:0007669"/>
    <property type="project" value="UniProtKB-SubCell"/>
</dbReference>
<comment type="subcellular location">
    <subcellularLocation>
        <location evidence="1 5">Nucleus</location>
    </subcellularLocation>
</comment>
<dbReference type="InterPro" id="IPR050863">
    <property type="entry name" value="CenT-Element_Derived"/>
</dbReference>
<feature type="DNA-binding region" description="H-T-H motif" evidence="5">
    <location>
        <begin position="27"/>
        <end position="47"/>
    </location>
</feature>
<dbReference type="Gene3D" id="1.10.10.60">
    <property type="entry name" value="Homeodomain-like"/>
    <property type="match status" value="1"/>
</dbReference>
<accession>A0A7K9WF56</accession>
<name>A0A7K9WF56_9PASS</name>
<dbReference type="EMBL" id="VXAC01005230">
    <property type="protein sequence ID" value="NXI83572.1"/>
    <property type="molecule type" value="Genomic_DNA"/>
</dbReference>
<evidence type="ECO:0000256" key="5">
    <source>
        <dbReference type="PROSITE-ProRule" id="PRU00320"/>
    </source>
</evidence>
<dbReference type="GO" id="GO:0007379">
    <property type="term" value="P:segment specification"/>
    <property type="evidence" value="ECO:0007669"/>
    <property type="project" value="UniProtKB-ARBA"/>
</dbReference>
<dbReference type="PROSITE" id="PS51253">
    <property type="entry name" value="HTH_CENPB"/>
    <property type="match status" value="1"/>
</dbReference>
<dbReference type="Proteomes" id="UP000561178">
    <property type="component" value="Unassembled WGS sequence"/>
</dbReference>
<dbReference type="SUPFAM" id="SSF46689">
    <property type="entry name" value="Homeodomain-like"/>
    <property type="match status" value="2"/>
</dbReference>
<evidence type="ECO:0000259" key="7">
    <source>
        <dbReference type="PROSITE" id="PS50960"/>
    </source>
</evidence>
<dbReference type="InterPro" id="IPR006600">
    <property type="entry name" value="HTH_CenpB_DNA-bd_dom"/>
</dbReference>
<keyword evidence="10" id="KW-1185">Reference proteome</keyword>
<feature type="region of interest" description="Disordered" evidence="6">
    <location>
        <begin position="374"/>
        <end position="432"/>
    </location>
</feature>
<dbReference type="SMART" id="SM00674">
    <property type="entry name" value="CENPB"/>
    <property type="match status" value="1"/>
</dbReference>
<dbReference type="AlphaFoldDB" id="A0A7K9WF56"/>
<evidence type="ECO:0000256" key="3">
    <source>
        <dbReference type="ARBA" id="ARBA00023125"/>
    </source>
</evidence>
<dbReference type="GO" id="GO:0003677">
    <property type="term" value="F:DNA binding"/>
    <property type="evidence" value="ECO:0007669"/>
    <property type="project" value="UniProtKB-UniRule"/>
</dbReference>
<evidence type="ECO:0000256" key="1">
    <source>
        <dbReference type="ARBA" id="ARBA00004123"/>
    </source>
</evidence>
<comment type="similarity">
    <text evidence="2">Belongs to the tigger transposable element derived protein family.</text>
</comment>